<dbReference type="Pfam" id="PF00059">
    <property type="entry name" value="Lectin_C"/>
    <property type="match status" value="1"/>
</dbReference>
<dbReference type="Gene3D" id="3.10.100.10">
    <property type="entry name" value="Mannose-Binding Protein A, subunit A"/>
    <property type="match status" value="1"/>
</dbReference>
<dbReference type="InterPro" id="IPR016186">
    <property type="entry name" value="C-type_lectin-like/link_sf"/>
</dbReference>
<dbReference type="Proteomes" id="UP001152747">
    <property type="component" value="Unassembled WGS sequence"/>
</dbReference>
<proteinExistence type="predicted"/>
<dbReference type="PANTHER" id="PTHR23124:SF136">
    <property type="entry name" value="C-TYPE LECTIN DOMAIN-CONTAINING PROTEIN"/>
    <property type="match status" value="1"/>
</dbReference>
<dbReference type="PANTHER" id="PTHR23124">
    <property type="entry name" value="C-TYPE LECTIN DOMAIN-CONTAINING PROTEIN-RELATED-RELATED"/>
    <property type="match status" value="1"/>
</dbReference>
<keyword evidence="2" id="KW-0732">Signal</keyword>
<dbReference type="InterPro" id="IPR001304">
    <property type="entry name" value="C-type_lectin-like"/>
</dbReference>
<dbReference type="PROSITE" id="PS50041">
    <property type="entry name" value="C_TYPE_LECTIN_2"/>
    <property type="match status" value="1"/>
</dbReference>
<dbReference type="CDD" id="cd00037">
    <property type="entry name" value="CLECT"/>
    <property type="match status" value="1"/>
</dbReference>
<accession>A0A9P1IKW1</accession>
<dbReference type="EMBL" id="CANHGI010000003">
    <property type="protein sequence ID" value="CAI5445956.1"/>
    <property type="molecule type" value="Genomic_DNA"/>
</dbReference>
<protein>
    <recommendedName>
        <fullName evidence="3">C-type lectin domain-containing protein</fullName>
    </recommendedName>
</protein>
<dbReference type="InterPro" id="IPR016187">
    <property type="entry name" value="CTDL_fold"/>
</dbReference>
<sequence length="229" mass="26229">MKVLVILFIVVALSKQQSQCDSSDVSSDRSSDSRDSHEHHHHHQNRPKSSPPKCPTGWLMFERISGKWCVQVFEGIFNRNEAQAKCQRIGATLSGMENAHEKHLIHKKGMEILKKQNIAYSAMWLGLIRKKDCRGEANRNKEACQRSRAYYWNDGSTHSTDMIIWNRWYSDNRGVDQDCAYMLVSASGKPHPNGAHPGNFHDIPCDSSKTQNNNFFEYTRAYACGMKPR</sequence>
<feature type="signal peptide" evidence="2">
    <location>
        <begin position="1"/>
        <end position="20"/>
    </location>
</feature>
<feature type="domain" description="C-type lectin" evidence="3">
    <location>
        <begin position="65"/>
        <end position="206"/>
    </location>
</feature>
<dbReference type="AlphaFoldDB" id="A0A9P1IKW1"/>
<name>A0A9P1IKW1_9PELO</name>
<reference evidence="4" key="1">
    <citation type="submission" date="2022-11" db="EMBL/GenBank/DDBJ databases">
        <authorList>
            <person name="Kikuchi T."/>
        </authorList>
    </citation>
    <scope>NUCLEOTIDE SEQUENCE</scope>
    <source>
        <strain evidence="4">PS1010</strain>
    </source>
</reference>
<evidence type="ECO:0000259" key="3">
    <source>
        <dbReference type="PROSITE" id="PS50041"/>
    </source>
</evidence>
<comment type="caution">
    <text evidence="4">The sequence shown here is derived from an EMBL/GenBank/DDBJ whole genome shotgun (WGS) entry which is preliminary data.</text>
</comment>
<dbReference type="OrthoDB" id="441660at2759"/>
<evidence type="ECO:0000256" key="1">
    <source>
        <dbReference type="SAM" id="MobiDB-lite"/>
    </source>
</evidence>
<keyword evidence="5" id="KW-1185">Reference proteome</keyword>
<evidence type="ECO:0000313" key="5">
    <source>
        <dbReference type="Proteomes" id="UP001152747"/>
    </source>
</evidence>
<organism evidence="4 5">
    <name type="scientific">Caenorhabditis angaria</name>
    <dbReference type="NCBI Taxonomy" id="860376"/>
    <lineage>
        <taxon>Eukaryota</taxon>
        <taxon>Metazoa</taxon>
        <taxon>Ecdysozoa</taxon>
        <taxon>Nematoda</taxon>
        <taxon>Chromadorea</taxon>
        <taxon>Rhabditida</taxon>
        <taxon>Rhabditina</taxon>
        <taxon>Rhabditomorpha</taxon>
        <taxon>Rhabditoidea</taxon>
        <taxon>Rhabditidae</taxon>
        <taxon>Peloderinae</taxon>
        <taxon>Caenorhabditis</taxon>
    </lineage>
</organism>
<dbReference type="SUPFAM" id="SSF56436">
    <property type="entry name" value="C-type lectin-like"/>
    <property type="match status" value="1"/>
</dbReference>
<feature type="compositionally biased region" description="Basic and acidic residues" evidence="1">
    <location>
        <begin position="26"/>
        <end position="38"/>
    </location>
</feature>
<dbReference type="SMART" id="SM00034">
    <property type="entry name" value="CLECT"/>
    <property type="match status" value="1"/>
</dbReference>
<evidence type="ECO:0000256" key="2">
    <source>
        <dbReference type="SAM" id="SignalP"/>
    </source>
</evidence>
<gene>
    <name evidence="4" type="ORF">CAMP_LOCUS8593</name>
</gene>
<evidence type="ECO:0000313" key="4">
    <source>
        <dbReference type="EMBL" id="CAI5445956.1"/>
    </source>
</evidence>
<feature type="region of interest" description="Disordered" evidence="1">
    <location>
        <begin position="21"/>
        <end position="53"/>
    </location>
</feature>
<feature type="chain" id="PRO_5040268689" description="C-type lectin domain-containing protein" evidence="2">
    <location>
        <begin position="21"/>
        <end position="229"/>
    </location>
</feature>